<evidence type="ECO:0000256" key="7">
    <source>
        <dbReference type="SAM" id="Phobius"/>
    </source>
</evidence>
<dbReference type="InterPro" id="IPR020846">
    <property type="entry name" value="MFS_dom"/>
</dbReference>
<evidence type="ECO:0000256" key="4">
    <source>
        <dbReference type="ARBA" id="ARBA00022989"/>
    </source>
</evidence>
<dbReference type="Pfam" id="PF07690">
    <property type="entry name" value="MFS_1"/>
    <property type="match status" value="1"/>
</dbReference>
<dbReference type="InterPro" id="IPR011701">
    <property type="entry name" value="MFS"/>
</dbReference>
<evidence type="ECO:0000256" key="6">
    <source>
        <dbReference type="SAM" id="MobiDB-lite"/>
    </source>
</evidence>
<dbReference type="InterPro" id="IPR036259">
    <property type="entry name" value="MFS_trans_sf"/>
</dbReference>
<dbReference type="eggNOG" id="KOG2615">
    <property type="taxonomic scope" value="Eukaryota"/>
</dbReference>
<evidence type="ECO:0000313" key="9">
    <source>
        <dbReference type="EMBL" id="EEQ33679.1"/>
    </source>
</evidence>
<dbReference type="Proteomes" id="UP000002035">
    <property type="component" value="Unassembled WGS sequence"/>
</dbReference>
<feature type="domain" description="Major facilitator superfamily (MFS) profile" evidence="8">
    <location>
        <begin position="44"/>
        <end position="563"/>
    </location>
</feature>
<evidence type="ECO:0000256" key="1">
    <source>
        <dbReference type="ARBA" id="ARBA00004141"/>
    </source>
</evidence>
<dbReference type="GO" id="GO:0016020">
    <property type="term" value="C:membrane"/>
    <property type="evidence" value="ECO:0007669"/>
    <property type="project" value="UniProtKB-SubCell"/>
</dbReference>
<keyword evidence="5 7" id="KW-0472">Membrane</keyword>
<feature type="transmembrane region" description="Helical" evidence="7">
    <location>
        <begin position="227"/>
        <end position="249"/>
    </location>
</feature>
<dbReference type="AlphaFoldDB" id="C5FUU5"/>
<accession>C5FUU5</accession>
<feature type="transmembrane region" description="Helical" evidence="7">
    <location>
        <begin position="179"/>
        <end position="201"/>
    </location>
</feature>
<dbReference type="PANTHER" id="PTHR23504">
    <property type="entry name" value="MAJOR FACILITATOR SUPERFAMILY DOMAIN-CONTAINING PROTEIN 10"/>
    <property type="match status" value="1"/>
</dbReference>
<feature type="transmembrane region" description="Helical" evidence="7">
    <location>
        <begin position="539"/>
        <end position="560"/>
    </location>
</feature>
<evidence type="ECO:0000313" key="10">
    <source>
        <dbReference type="Proteomes" id="UP000002035"/>
    </source>
</evidence>
<reference evidence="10" key="1">
    <citation type="journal article" date="2012" name="MBio">
        <title>Comparative genome analysis of Trichophyton rubrum and related dermatophytes reveals candidate genes involved in infection.</title>
        <authorList>
            <person name="Martinez D.A."/>
            <person name="Oliver B.G."/>
            <person name="Graeser Y."/>
            <person name="Goldberg J.M."/>
            <person name="Li W."/>
            <person name="Martinez-Rossi N.M."/>
            <person name="Monod M."/>
            <person name="Shelest E."/>
            <person name="Barton R.C."/>
            <person name="Birch E."/>
            <person name="Brakhage A.A."/>
            <person name="Chen Z."/>
            <person name="Gurr S.J."/>
            <person name="Heiman D."/>
            <person name="Heitman J."/>
            <person name="Kosti I."/>
            <person name="Rossi A."/>
            <person name="Saif S."/>
            <person name="Samalova M."/>
            <person name="Saunders C.W."/>
            <person name="Shea T."/>
            <person name="Summerbell R.C."/>
            <person name="Xu J."/>
            <person name="Young S."/>
            <person name="Zeng Q."/>
            <person name="Birren B.W."/>
            <person name="Cuomo C.A."/>
            <person name="White T.C."/>
        </authorList>
    </citation>
    <scope>NUCLEOTIDE SEQUENCE [LARGE SCALE GENOMIC DNA]</scope>
    <source>
        <strain evidence="10">ATCC MYA-4605 / CBS 113480</strain>
    </source>
</reference>
<evidence type="ECO:0000256" key="3">
    <source>
        <dbReference type="ARBA" id="ARBA00022692"/>
    </source>
</evidence>
<dbReference type="GO" id="GO:0022857">
    <property type="term" value="F:transmembrane transporter activity"/>
    <property type="evidence" value="ECO:0007669"/>
    <property type="project" value="InterPro"/>
</dbReference>
<dbReference type="PRINTS" id="PR01035">
    <property type="entry name" value="TCRTETA"/>
</dbReference>
<dbReference type="EMBL" id="DS995706">
    <property type="protein sequence ID" value="EEQ33679.1"/>
    <property type="molecule type" value="Genomic_DNA"/>
</dbReference>
<protein>
    <recommendedName>
        <fullName evidence="8">Major facilitator superfamily (MFS) profile domain-containing protein</fullName>
    </recommendedName>
</protein>
<feature type="region of interest" description="Disordered" evidence="6">
    <location>
        <begin position="1"/>
        <end position="32"/>
    </location>
</feature>
<dbReference type="OMA" id="YHPHAPF"/>
<evidence type="ECO:0000259" key="8">
    <source>
        <dbReference type="PROSITE" id="PS50850"/>
    </source>
</evidence>
<name>C5FUU5_ARTOC</name>
<feature type="compositionally biased region" description="Polar residues" evidence="6">
    <location>
        <begin position="1"/>
        <end position="14"/>
    </location>
</feature>
<keyword evidence="10" id="KW-1185">Reference proteome</keyword>
<dbReference type="SUPFAM" id="SSF103473">
    <property type="entry name" value="MFS general substrate transporter"/>
    <property type="match status" value="1"/>
</dbReference>
<dbReference type="InterPro" id="IPR001958">
    <property type="entry name" value="Tet-R_TetA/multi-R_MdtG-like"/>
</dbReference>
<keyword evidence="2" id="KW-0813">Transport</keyword>
<feature type="transmembrane region" description="Helical" evidence="7">
    <location>
        <begin position="399"/>
        <end position="421"/>
    </location>
</feature>
<dbReference type="PROSITE" id="PS50850">
    <property type="entry name" value="MFS"/>
    <property type="match status" value="1"/>
</dbReference>
<dbReference type="PANTHER" id="PTHR23504:SF6">
    <property type="entry name" value="MULTIDRUG TRANSPORTER, PUTATIVE (AFU_ORTHOLOGUE AFUA_4G08740)-RELATED"/>
    <property type="match status" value="1"/>
</dbReference>
<sequence>MVNQEQKSLISDGSPSCPRPGPTDEAEDDDDATASWATMPKKLQLGLTVCGWFCENAAIGSRQTFILFQLKSFKLPDGSVPSAATVAFHASILSASIAIPQFFMSTLWGILADNPRVGRKRVLLIGLAMTGVAWLGLAFANSFLAVVACYVLVGLTNNNMAVMRTIIRDISGKKFESRAILLMPTAFNLGSFIGPLLGGILSDPVGTYPNAFAPGSSLRQWLERWPYAVPNILNGMSMIVCAVLTAFLLEETHQGEGHRSLSIVPGWAKTLGRRLSRSGYEKVAVEDAEHIEMNDRGRNASAKTNTTGSPVSIWTRRLIMTLFSNGLIIMHVGIFPSLLAIFLSTPRYDPEGGSSVASSTTGDTSQSTATNGALSVPLNYHPHAPFTFTGGLSFKPSNIATALAIRGLVGLVLQLLFFPYLKRVFGLFNLYLCSLLVFPVTYFVIPFWATVPSNTLPPLPASGVVLWIFIAATLAIQTTARSFVTPSSRMLLNAASPDRSSLGTVNGISQSVAAVAKTAGPLLTGWLYGVGLRHGVVGIAWWAMSAIAVTNAVAGACLAIEKNAGKKRKPHIQATP</sequence>
<keyword evidence="3 7" id="KW-0812">Transmembrane</keyword>
<dbReference type="RefSeq" id="XP_002844534.1">
    <property type="nucleotide sequence ID" value="XM_002844488.1"/>
</dbReference>
<feature type="transmembrane region" description="Helical" evidence="7">
    <location>
        <begin position="86"/>
        <end position="110"/>
    </location>
</feature>
<gene>
    <name evidence="9" type="ORF">MCYG_06498</name>
</gene>
<dbReference type="Gene3D" id="1.20.1250.20">
    <property type="entry name" value="MFS general substrate transporter like domains"/>
    <property type="match status" value="1"/>
</dbReference>
<organism evidence="9 10">
    <name type="scientific">Arthroderma otae (strain ATCC MYA-4605 / CBS 113480)</name>
    <name type="common">Microsporum canis</name>
    <dbReference type="NCBI Taxonomy" id="554155"/>
    <lineage>
        <taxon>Eukaryota</taxon>
        <taxon>Fungi</taxon>
        <taxon>Dikarya</taxon>
        <taxon>Ascomycota</taxon>
        <taxon>Pezizomycotina</taxon>
        <taxon>Eurotiomycetes</taxon>
        <taxon>Eurotiomycetidae</taxon>
        <taxon>Onygenales</taxon>
        <taxon>Arthrodermataceae</taxon>
        <taxon>Microsporum</taxon>
    </lineage>
</organism>
<feature type="transmembrane region" description="Helical" evidence="7">
    <location>
        <begin position="428"/>
        <end position="449"/>
    </location>
</feature>
<feature type="transmembrane region" description="Helical" evidence="7">
    <location>
        <begin position="505"/>
        <end position="527"/>
    </location>
</feature>
<dbReference type="GeneID" id="9222306"/>
<dbReference type="HOGENOM" id="CLU_001265_54_5_1"/>
<comment type="subcellular location">
    <subcellularLocation>
        <location evidence="1">Membrane</location>
        <topology evidence="1">Multi-pass membrane protein</topology>
    </subcellularLocation>
</comment>
<dbReference type="OrthoDB" id="10262656at2759"/>
<feature type="transmembrane region" description="Helical" evidence="7">
    <location>
        <begin position="461"/>
        <end position="484"/>
    </location>
</feature>
<evidence type="ECO:0000256" key="2">
    <source>
        <dbReference type="ARBA" id="ARBA00022448"/>
    </source>
</evidence>
<evidence type="ECO:0000256" key="5">
    <source>
        <dbReference type="ARBA" id="ARBA00023136"/>
    </source>
</evidence>
<keyword evidence="4 7" id="KW-1133">Transmembrane helix</keyword>
<dbReference type="VEuPathDB" id="FungiDB:MCYG_06498"/>
<feature type="transmembrane region" description="Helical" evidence="7">
    <location>
        <begin position="322"/>
        <end position="343"/>
    </location>
</feature>
<proteinExistence type="predicted"/>